<evidence type="ECO:0000256" key="1">
    <source>
        <dbReference type="SAM" id="SignalP"/>
    </source>
</evidence>
<keyword evidence="3" id="KW-1185">Reference proteome</keyword>
<dbReference type="AlphaFoldDB" id="A0A1G8IQ22"/>
<accession>A0A1G8IQ22</accession>
<protein>
    <submittedName>
        <fullName evidence="2">Uncharacterized protein</fullName>
    </submittedName>
</protein>
<organism evidence="2 3">
    <name type="scientific">Aliiruegeria lutimaris</name>
    <dbReference type="NCBI Taxonomy" id="571298"/>
    <lineage>
        <taxon>Bacteria</taxon>
        <taxon>Pseudomonadati</taxon>
        <taxon>Pseudomonadota</taxon>
        <taxon>Alphaproteobacteria</taxon>
        <taxon>Rhodobacterales</taxon>
        <taxon>Roseobacteraceae</taxon>
        <taxon>Aliiruegeria</taxon>
    </lineage>
</organism>
<dbReference type="RefSeq" id="WP_093147250.1">
    <property type="nucleotide sequence ID" value="NZ_FNEK01000001.1"/>
</dbReference>
<feature type="chain" id="PRO_5011540630" evidence="1">
    <location>
        <begin position="24"/>
        <end position="221"/>
    </location>
</feature>
<name>A0A1G8IQ22_9RHOB</name>
<proteinExistence type="predicted"/>
<sequence>MILKYARLILRKRIGRLATLVFAACIAGGAAIASEGELGEGSYGGERKGEAASQGTALILLKLKEGKERCALIPWIYRYDCLAQGFTEASQAKVRYRELEPAQEILAMAGQKMAAVVERHLDPAQPPSRIGNRTYKAVKQSARAEANAEAQAVLDETESLLLRSYGPPKMAAHYERIAMAVSSSDVLLRSALEPLPGRRNPAIEAIRRFAGLALSFGRVYG</sequence>
<keyword evidence="1" id="KW-0732">Signal</keyword>
<dbReference type="OrthoDB" id="7876236at2"/>
<gene>
    <name evidence="2" type="ORF">SAMN04488026_1001100</name>
</gene>
<dbReference type="Proteomes" id="UP000199382">
    <property type="component" value="Unassembled WGS sequence"/>
</dbReference>
<dbReference type="EMBL" id="FNEK01000001">
    <property type="protein sequence ID" value="SDI21138.1"/>
    <property type="molecule type" value="Genomic_DNA"/>
</dbReference>
<evidence type="ECO:0000313" key="3">
    <source>
        <dbReference type="Proteomes" id="UP000199382"/>
    </source>
</evidence>
<feature type="signal peptide" evidence="1">
    <location>
        <begin position="1"/>
        <end position="23"/>
    </location>
</feature>
<reference evidence="2 3" key="1">
    <citation type="submission" date="2016-10" db="EMBL/GenBank/DDBJ databases">
        <authorList>
            <person name="de Groot N.N."/>
        </authorList>
    </citation>
    <scope>NUCLEOTIDE SEQUENCE [LARGE SCALE GENOMIC DNA]</scope>
    <source>
        <strain evidence="2 3">DSM 25294</strain>
    </source>
</reference>
<evidence type="ECO:0000313" key="2">
    <source>
        <dbReference type="EMBL" id="SDI21138.1"/>
    </source>
</evidence>